<proteinExistence type="predicted"/>
<evidence type="ECO:0000313" key="3">
    <source>
        <dbReference type="Proteomes" id="UP000799536"/>
    </source>
</evidence>
<accession>A0A9P4MNB2</accession>
<name>A0A9P4MNB2_9PLEO</name>
<dbReference type="SUPFAM" id="SSF48452">
    <property type="entry name" value="TPR-like"/>
    <property type="match status" value="1"/>
</dbReference>
<organism evidence="2 3">
    <name type="scientific">Delitschia confertaspora ATCC 74209</name>
    <dbReference type="NCBI Taxonomy" id="1513339"/>
    <lineage>
        <taxon>Eukaryota</taxon>
        <taxon>Fungi</taxon>
        <taxon>Dikarya</taxon>
        <taxon>Ascomycota</taxon>
        <taxon>Pezizomycotina</taxon>
        <taxon>Dothideomycetes</taxon>
        <taxon>Pleosporomycetidae</taxon>
        <taxon>Pleosporales</taxon>
        <taxon>Delitschiaceae</taxon>
        <taxon>Delitschia</taxon>
    </lineage>
</organism>
<dbReference type="GO" id="GO:0005794">
    <property type="term" value="C:Golgi apparatus"/>
    <property type="evidence" value="ECO:0007669"/>
    <property type="project" value="TreeGrafter"/>
</dbReference>
<evidence type="ECO:0000256" key="1">
    <source>
        <dbReference type="SAM" id="MobiDB-lite"/>
    </source>
</evidence>
<dbReference type="Gene3D" id="1.25.40.10">
    <property type="entry name" value="Tetratricopeptide repeat domain"/>
    <property type="match status" value="1"/>
</dbReference>
<dbReference type="InterPro" id="IPR011990">
    <property type="entry name" value="TPR-like_helical_dom_sf"/>
</dbReference>
<dbReference type="PANTHER" id="PTHR21581:SF6">
    <property type="entry name" value="TRAFFICKING PROTEIN PARTICLE COMPLEX SUBUNIT 12"/>
    <property type="match status" value="1"/>
</dbReference>
<dbReference type="EMBL" id="ML994303">
    <property type="protein sequence ID" value="KAF2196926.1"/>
    <property type="molecule type" value="Genomic_DNA"/>
</dbReference>
<feature type="region of interest" description="Disordered" evidence="1">
    <location>
        <begin position="1"/>
        <end position="63"/>
    </location>
</feature>
<dbReference type="Proteomes" id="UP000799536">
    <property type="component" value="Unassembled WGS sequence"/>
</dbReference>
<dbReference type="AlphaFoldDB" id="A0A9P4MNB2"/>
<dbReference type="PANTHER" id="PTHR21581">
    <property type="entry name" value="D-ALANYL-D-ALANINE CARBOXYPEPTIDASE"/>
    <property type="match status" value="1"/>
</dbReference>
<keyword evidence="3" id="KW-1185">Reference proteome</keyword>
<comment type="caution">
    <text evidence="2">The sequence shown here is derived from an EMBL/GenBank/DDBJ whole genome shotgun (WGS) entry which is preliminary data.</text>
</comment>
<protein>
    <recommendedName>
        <fullName evidence="4">Tetratricopeptide repeat protein</fullName>
    </recommendedName>
</protein>
<dbReference type="OrthoDB" id="428342at2759"/>
<feature type="compositionally biased region" description="Polar residues" evidence="1">
    <location>
        <begin position="45"/>
        <end position="63"/>
    </location>
</feature>
<reference evidence="2" key="1">
    <citation type="journal article" date="2020" name="Stud. Mycol.">
        <title>101 Dothideomycetes genomes: a test case for predicting lifestyles and emergence of pathogens.</title>
        <authorList>
            <person name="Haridas S."/>
            <person name="Albert R."/>
            <person name="Binder M."/>
            <person name="Bloem J."/>
            <person name="Labutti K."/>
            <person name="Salamov A."/>
            <person name="Andreopoulos B."/>
            <person name="Baker S."/>
            <person name="Barry K."/>
            <person name="Bills G."/>
            <person name="Bluhm B."/>
            <person name="Cannon C."/>
            <person name="Castanera R."/>
            <person name="Culley D."/>
            <person name="Daum C."/>
            <person name="Ezra D."/>
            <person name="Gonzalez J."/>
            <person name="Henrissat B."/>
            <person name="Kuo A."/>
            <person name="Liang C."/>
            <person name="Lipzen A."/>
            <person name="Lutzoni F."/>
            <person name="Magnuson J."/>
            <person name="Mondo S."/>
            <person name="Nolan M."/>
            <person name="Ohm R."/>
            <person name="Pangilinan J."/>
            <person name="Park H.-J."/>
            <person name="Ramirez L."/>
            <person name="Alfaro M."/>
            <person name="Sun H."/>
            <person name="Tritt A."/>
            <person name="Yoshinaga Y."/>
            <person name="Zwiers L.-H."/>
            <person name="Turgeon B."/>
            <person name="Goodwin S."/>
            <person name="Spatafora J."/>
            <person name="Crous P."/>
            <person name="Grigoriev I."/>
        </authorList>
    </citation>
    <scope>NUCLEOTIDE SEQUENCE</scope>
    <source>
        <strain evidence="2">ATCC 74209</strain>
    </source>
</reference>
<dbReference type="GO" id="GO:0030008">
    <property type="term" value="C:TRAPP complex"/>
    <property type="evidence" value="ECO:0007669"/>
    <property type="project" value="TreeGrafter"/>
</dbReference>
<sequence length="443" mass="48683">MHSLPTKARSHGRTASSDERRRVAVPKPSTRGPLEENIVDDPLQVEQSNTTSTPQRVLSPTLSPTASIADATSDLPAKDFSFLLDPSSYHVLPTNNIPPSFLDAPNIPSVTTPIPELLQTGHYRLAAIAAAKTLVTSTSPNDGPTIFSLLYIRLSCLCLINEHALAAQESKLLGDLTSTFYRHPISHTHLVPWPLRTLSVRLAALGYSEWRKGIMGYYELAHSAREAFARASSLSEKNLWRSRLRECGIRVANVLVEMGELEGAGRHLATLSTSAQSITDAEDESCQETRDIQTMETLVWLRVGDIQAAQRCLSSLTSSSSPTPLINSTLRALIAMSDSDFPTAVSIWQDLRSEYPGDAMVTQNLAVALLYMGRISEARALLSELMDTSPPFHSLVFNLCTIFELCTERHRERKMALAEKLAAGEQAAEREVGWEMGNADFKL</sequence>
<evidence type="ECO:0008006" key="4">
    <source>
        <dbReference type="Google" id="ProtNLM"/>
    </source>
</evidence>
<evidence type="ECO:0000313" key="2">
    <source>
        <dbReference type="EMBL" id="KAF2196926.1"/>
    </source>
</evidence>
<gene>
    <name evidence="2" type="ORF">GQ43DRAFT_444690</name>
</gene>